<dbReference type="SUPFAM" id="SSF49764">
    <property type="entry name" value="HSP20-like chaperones"/>
    <property type="match status" value="1"/>
</dbReference>
<feature type="domain" description="SHSP" evidence="2">
    <location>
        <begin position="116"/>
        <end position="190"/>
    </location>
</feature>
<dbReference type="OrthoDB" id="1431247at2759"/>
<keyword evidence="1" id="KW-1133">Transmembrane helix</keyword>
<dbReference type="VEuPathDB" id="FungiDB:AMAG_10304"/>
<dbReference type="InterPro" id="IPR008978">
    <property type="entry name" value="HSP20-like_chaperone"/>
</dbReference>
<dbReference type="Gene3D" id="2.60.40.790">
    <property type="match status" value="1"/>
</dbReference>
<accession>A0A0L0SU07</accession>
<evidence type="ECO:0000256" key="1">
    <source>
        <dbReference type="SAM" id="Phobius"/>
    </source>
</evidence>
<dbReference type="Proteomes" id="UP000054350">
    <property type="component" value="Unassembled WGS sequence"/>
</dbReference>
<dbReference type="Pfam" id="PF00011">
    <property type="entry name" value="HSP20"/>
    <property type="match status" value="1"/>
</dbReference>
<sequence length="194" mass="22163">MTICCSTRRSSLLTLVYLAGALACALAYLPRLDKAVHVYLVWPLNYFVLEALVLLGPTHTHALVPLAASVIYHLVLRRTLVSMRLWQHSRSFPHLHVAVPRHRHAESPIAERDMPDIQIDTNDIDEIQIHGEAKRFDEFQAASSRVRERNIGRFRKVIRLPPGCLLTNITARYKDGLLEVRVPKGDNYRRIDVS</sequence>
<evidence type="ECO:0000313" key="3">
    <source>
        <dbReference type="EMBL" id="KNE66028.1"/>
    </source>
</evidence>
<dbReference type="EMBL" id="GG745349">
    <property type="protein sequence ID" value="KNE66028.1"/>
    <property type="molecule type" value="Genomic_DNA"/>
</dbReference>
<organism evidence="3 4">
    <name type="scientific">Allomyces macrogynus (strain ATCC 38327)</name>
    <name type="common">Allomyces javanicus var. macrogynus</name>
    <dbReference type="NCBI Taxonomy" id="578462"/>
    <lineage>
        <taxon>Eukaryota</taxon>
        <taxon>Fungi</taxon>
        <taxon>Fungi incertae sedis</taxon>
        <taxon>Blastocladiomycota</taxon>
        <taxon>Blastocladiomycetes</taxon>
        <taxon>Blastocladiales</taxon>
        <taxon>Blastocladiaceae</taxon>
        <taxon>Allomyces</taxon>
    </lineage>
</organism>
<proteinExistence type="predicted"/>
<reference evidence="4" key="2">
    <citation type="submission" date="2009-11" db="EMBL/GenBank/DDBJ databases">
        <title>The Genome Sequence of Allomyces macrogynus strain ATCC 38327.</title>
        <authorList>
            <consortium name="The Broad Institute Genome Sequencing Platform"/>
            <person name="Russ C."/>
            <person name="Cuomo C."/>
            <person name="Shea T."/>
            <person name="Young S.K."/>
            <person name="Zeng Q."/>
            <person name="Koehrsen M."/>
            <person name="Haas B."/>
            <person name="Borodovsky M."/>
            <person name="Guigo R."/>
            <person name="Alvarado L."/>
            <person name="Berlin A."/>
            <person name="Borenstein D."/>
            <person name="Chen Z."/>
            <person name="Engels R."/>
            <person name="Freedman E."/>
            <person name="Gellesch M."/>
            <person name="Goldberg J."/>
            <person name="Griggs A."/>
            <person name="Gujja S."/>
            <person name="Heiman D."/>
            <person name="Hepburn T."/>
            <person name="Howarth C."/>
            <person name="Jen D."/>
            <person name="Larson L."/>
            <person name="Lewis B."/>
            <person name="Mehta T."/>
            <person name="Park D."/>
            <person name="Pearson M."/>
            <person name="Roberts A."/>
            <person name="Saif S."/>
            <person name="Shenoy N."/>
            <person name="Sisk P."/>
            <person name="Stolte C."/>
            <person name="Sykes S."/>
            <person name="Walk T."/>
            <person name="White J."/>
            <person name="Yandava C."/>
            <person name="Burger G."/>
            <person name="Gray M.W."/>
            <person name="Holland P.W.H."/>
            <person name="King N."/>
            <person name="Lang F.B.F."/>
            <person name="Roger A.J."/>
            <person name="Ruiz-Trillo I."/>
            <person name="Lander E."/>
            <person name="Nusbaum C."/>
        </authorList>
    </citation>
    <scope>NUCLEOTIDE SEQUENCE [LARGE SCALE GENOMIC DNA]</scope>
    <source>
        <strain evidence="4">ATCC 38327</strain>
    </source>
</reference>
<gene>
    <name evidence="3" type="ORF">AMAG_10304</name>
</gene>
<reference evidence="3 4" key="1">
    <citation type="submission" date="2009-11" db="EMBL/GenBank/DDBJ databases">
        <title>Annotation of Allomyces macrogynus ATCC 38327.</title>
        <authorList>
            <consortium name="The Broad Institute Genome Sequencing Platform"/>
            <person name="Russ C."/>
            <person name="Cuomo C."/>
            <person name="Burger G."/>
            <person name="Gray M.W."/>
            <person name="Holland P.W.H."/>
            <person name="King N."/>
            <person name="Lang F.B.F."/>
            <person name="Roger A.J."/>
            <person name="Ruiz-Trillo I."/>
            <person name="Young S.K."/>
            <person name="Zeng Q."/>
            <person name="Gargeya S."/>
            <person name="Fitzgerald M."/>
            <person name="Haas B."/>
            <person name="Abouelleil A."/>
            <person name="Alvarado L."/>
            <person name="Arachchi H.M."/>
            <person name="Berlin A."/>
            <person name="Chapman S.B."/>
            <person name="Gearin G."/>
            <person name="Goldberg J."/>
            <person name="Griggs A."/>
            <person name="Gujja S."/>
            <person name="Hansen M."/>
            <person name="Heiman D."/>
            <person name="Howarth C."/>
            <person name="Larimer J."/>
            <person name="Lui A."/>
            <person name="MacDonald P.J.P."/>
            <person name="McCowen C."/>
            <person name="Montmayeur A."/>
            <person name="Murphy C."/>
            <person name="Neiman D."/>
            <person name="Pearson M."/>
            <person name="Priest M."/>
            <person name="Roberts A."/>
            <person name="Saif S."/>
            <person name="Shea T."/>
            <person name="Sisk P."/>
            <person name="Stolte C."/>
            <person name="Sykes S."/>
            <person name="Wortman J."/>
            <person name="Nusbaum C."/>
            <person name="Birren B."/>
        </authorList>
    </citation>
    <scope>NUCLEOTIDE SEQUENCE [LARGE SCALE GENOMIC DNA]</scope>
    <source>
        <strain evidence="3 4">ATCC 38327</strain>
    </source>
</reference>
<dbReference type="AlphaFoldDB" id="A0A0L0SU07"/>
<keyword evidence="1" id="KW-0472">Membrane</keyword>
<dbReference type="InterPro" id="IPR002068">
    <property type="entry name" value="A-crystallin/Hsp20_dom"/>
</dbReference>
<feature type="transmembrane region" description="Helical" evidence="1">
    <location>
        <begin position="51"/>
        <end position="75"/>
    </location>
</feature>
<name>A0A0L0SU07_ALLM3</name>
<evidence type="ECO:0000313" key="4">
    <source>
        <dbReference type="Proteomes" id="UP000054350"/>
    </source>
</evidence>
<dbReference type="CDD" id="cd06464">
    <property type="entry name" value="ACD_sHsps-like"/>
    <property type="match status" value="1"/>
</dbReference>
<keyword evidence="1" id="KW-0812">Transmembrane</keyword>
<evidence type="ECO:0000259" key="2">
    <source>
        <dbReference type="Pfam" id="PF00011"/>
    </source>
</evidence>
<keyword evidence="4" id="KW-1185">Reference proteome</keyword>
<protein>
    <recommendedName>
        <fullName evidence="2">SHSP domain-containing protein</fullName>
    </recommendedName>
</protein>